<evidence type="ECO:0000256" key="4">
    <source>
        <dbReference type="ARBA" id="ARBA00022989"/>
    </source>
</evidence>
<keyword evidence="6 8" id="KW-0472">Membrane</keyword>
<evidence type="ECO:0000256" key="2">
    <source>
        <dbReference type="ARBA" id="ARBA00022475"/>
    </source>
</evidence>
<evidence type="ECO:0000256" key="7">
    <source>
        <dbReference type="ARBA" id="ARBA00023211"/>
    </source>
</evidence>
<keyword evidence="3 8" id="KW-0812">Transmembrane</keyword>
<reference evidence="10 12" key="1">
    <citation type="submission" date="2017-10" db="EMBL/GenBank/DDBJ databases">
        <title>Genomics of the genus Arcobacter.</title>
        <authorList>
            <person name="Perez-Cataluna A."/>
            <person name="Figueras M.J."/>
        </authorList>
    </citation>
    <scope>NUCLEOTIDE SEQUENCE [LARGE SCALE GENOMIC DNA]</scope>
    <source>
        <strain evidence="10 12">CECT 7835</strain>
    </source>
</reference>
<dbReference type="PANTHER" id="PTHR35529">
    <property type="entry name" value="MANGANESE EFFLUX PUMP MNTP-RELATED"/>
    <property type="match status" value="1"/>
</dbReference>
<evidence type="ECO:0000313" key="12">
    <source>
        <dbReference type="Proteomes" id="UP000289193"/>
    </source>
</evidence>
<evidence type="ECO:0000256" key="3">
    <source>
        <dbReference type="ARBA" id="ARBA00022692"/>
    </source>
</evidence>
<dbReference type="PANTHER" id="PTHR35529:SF1">
    <property type="entry name" value="MANGANESE EFFLUX PUMP MNTP-RELATED"/>
    <property type="match status" value="1"/>
</dbReference>
<evidence type="ECO:0000256" key="1">
    <source>
        <dbReference type="ARBA" id="ARBA00022448"/>
    </source>
</evidence>
<dbReference type="KEGG" id="hbv:ABIV_2164"/>
<dbReference type="InterPro" id="IPR022929">
    <property type="entry name" value="Put_MntP"/>
</dbReference>
<keyword evidence="2 8" id="KW-1003">Cell membrane</keyword>
<evidence type="ECO:0000256" key="5">
    <source>
        <dbReference type="ARBA" id="ARBA00023065"/>
    </source>
</evidence>
<keyword evidence="4 8" id="KW-1133">Transmembrane helix</keyword>
<gene>
    <name evidence="8" type="primary">mntP</name>
    <name evidence="9" type="ORF">ABIV_2164</name>
    <name evidence="10" type="ORF">CRV05_07675</name>
</gene>
<dbReference type="InterPro" id="IPR003810">
    <property type="entry name" value="Mntp/YtaF"/>
</dbReference>
<accession>A0AAX2A7M1</accession>
<protein>
    <recommendedName>
        <fullName evidence="8">Putative manganese efflux pump MntP</fullName>
    </recommendedName>
</protein>
<comment type="subcellular location">
    <subcellularLocation>
        <location evidence="8">Cell membrane</location>
        <topology evidence="8">Multi-pass membrane protein</topology>
    </subcellularLocation>
</comment>
<keyword evidence="7 8" id="KW-0464">Manganese</keyword>
<dbReference type="GO" id="GO:0005886">
    <property type="term" value="C:plasma membrane"/>
    <property type="evidence" value="ECO:0007669"/>
    <property type="project" value="UniProtKB-SubCell"/>
</dbReference>
<evidence type="ECO:0000256" key="6">
    <source>
        <dbReference type="ARBA" id="ARBA00023136"/>
    </source>
</evidence>
<dbReference type="AlphaFoldDB" id="A0AAX2A7M1"/>
<feature type="transmembrane region" description="Helical" evidence="8">
    <location>
        <begin position="66"/>
        <end position="84"/>
    </location>
</feature>
<feature type="transmembrane region" description="Helical" evidence="8">
    <location>
        <begin position="33"/>
        <end position="54"/>
    </location>
</feature>
<reference evidence="9 11" key="2">
    <citation type="submission" date="2018-07" db="EMBL/GenBank/DDBJ databases">
        <title>Complete genome of the Arcobacter bivalviorum type strain LMG 26154.</title>
        <authorList>
            <person name="Miller W.G."/>
            <person name="Yee E."/>
            <person name="Bono J.L."/>
        </authorList>
    </citation>
    <scope>NUCLEOTIDE SEQUENCE [LARGE SCALE GENOMIC DNA]</scope>
    <source>
        <strain evidence="9 11">LMG 26154</strain>
    </source>
</reference>
<feature type="transmembrane region" description="Helical" evidence="8">
    <location>
        <begin position="104"/>
        <end position="124"/>
    </location>
</feature>
<evidence type="ECO:0000313" key="10">
    <source>
        <dbReference type="EMBL" id="RXK10247.1"/>
    </source>
</evidence>
<keyword evidence="5 8" id="KW-0406">Ion transport</keyword>
<dbReference type="EMBL" id="CP031217">
    <property type="protein sequence ID" value="AXH13139.1"/>
    <property type="molecule type" value="Genomic_DNA"/>
</dbReference>
<proteinExistence type="inferred from homology"/>
<keyword evidence="12" id="KW-1185">Reference proteome</keyword>
<name>A0AAX2A7M1_9BACT</name>
<organism evidence="10 12">
    <name type="scientific">Halarcobacter bivalviorum</name>
    <dbReference type="NCBI Taxonomy" id="663364"/>
    <lineage>
        <taxon>Bacteria</taxon>
        <taxon>Pseudomonadati</taxon>
        <taxon>Campylobacterota</taxon>
        <taxon>Epsilonproteobacteria</taxon>
        <taxon>Campylobacterales</taxon>
        <taxon>Arcobacteraceae</taxon>
        <taxon>Halarcobacter</taxon>
    </lineage>
</organism>
<evidence type="ECO:0000313" key="9">
    <source>
        <dbReference type="EMBL" id="AXH13139.1"/>
    </source>
</evidence>
<sequence length="183" mass="19626">MLEVVILAIALSMDAFAVSIGLGIKNKEKIKSLAIIAGLYFGIFQALMPFIGYAGGVGLKDIIGGYDYWIAFVLLLLIGGKMIYEAFGEPVEEEITKVSHKILLTLAIATSIDAMAAGFTLHLFNLNVYLSLAIIGITTFIFSIFGVYLGSKGGAKYESKAEILGGVILIIIGFKILLQNLLV</sequence>
<evidence type="ECO:0000256" key="8">
    <source>
        <dbReference type="HAMAP-Rule" id="MF_01521"/>
    </source>
</evidence>
<dbReference type="Proteomes" id="UP000253850">
    <property type="component" value="Chromosome"/>
</dbReference>
<feature type="transmembrane region" description="Helical" evidence="8">
    <location>
        <begin position="130"/>
        <end position="151"/>
    </location>
</feature>
<dbReference type="GO" id="GO:0005384">
    <property type="term" value="F:manganese ion transmembrane transporter activity"/>
    <property type="evidence" value="ECO:0007669"/>
    <property type="project" value="UniProtKB-UniRule"/>
</dbReference>
<feature type="transmembrane region" description="Helical" evidence="8">
    <location>
        <begin position="163"/>
        <end position="182"/>
    </location>
</feature>
<dbReference type="Proteomes" id="UP000289193">
    <property type="component" value="Unassembled WGS sequence"/>
</dbReference>
<evidence type="ECO:0000313" key="11">
    <source>
        <dbReference type="Proteomes" id="UP000253850"/>
    </source>
</evidence>
<comment type="function">
    <text evidence="8">Probably functions as a manganese efflux pump.</text>
</comment>
<dbReference type="RefSeq" id="WP_114839934.1">
    <property type="nucleotide sequence ID" value="NZ_CP031217.1"/>
</dbReference>
<comment type="similarity">
    <text evidence="8">Belongs to the MntP (TC 9.B.29) family.</text>
</comment>
<keyword evidence="1 8" id="KW-0813">Transport</keyword>
<dbReference type="EMBL" id="PDKM01000003">
    <property type="protein sequence ID" value="RXK10247.1"/>
    <property type="molecule type" value="Genomic_DNA"/>
</dbReference>
<dbReference type="HAMAP" id="MF_01521">
    <property type="entry name" value="MntP_pump"/>
    <property type="match status" value="1"/>
</dbReference>
<feature type="transmembrane region" description="Helical" evidence="8">
    <location>
        <begin position="6"/>
        <end position="24"/>
    </location>
</feature>
<dbReference type="Pfam" id="PF02659">
    <property type="entry name" value="Mntp"/>
    <property type="match status" value="1"/>
</dbReference>